<feature type="transmembrane region" description="Helical" evidence="6">
    <location>
        <begin position="91"/>
        <end position="108"/>
    </location>
</feature>
<dbReference type="Proteomes" id="UP000554482">
    <property type="component" value="Unassembled WGS sequence"/>
</dbReference>
<keyword evidence="4 6" id="KW-1133">Transmembrane helix</keyword>
<feature type="non-terminal residue" evidence="7">
    <location>
        <position position="146"/>
    </location>
</feature>
<keyword evidence="5 6" id="KW-0472">Membrane</keyword>
<evidence type="ECO:0000313" key="8">
    <source>
        <dbReference type="Proteomes" id="UP000554482"/>
    </source>
</evidence>
<evidence type="ECO:0000256" key="1">
    <source>
        <dbReference type="ARBA" id="ARBA00004370"/>
    </source>
</evidence>
<dbReference type="OrthoDB" id="1747659at2759"/>
<dbReference type="PANTHER" id="PTHR31113">
    <property type="entry name" value="UPF0496 PROTEIN 3-RELATED"/>
    <property type="match status" value="1"/>
</dbReference>
<sequence length="146" mass="16565">MIITYKKAIEDLGWKRSVETHFTEELLKSFEIVYCKHLQMLQRLQAQRIQLDKKLKRVKSWRKTATIIFAATFVIVLECSIVATAIAAPPLVTAMVTAIGAAAAWIPTENWFKRLSRGFEDAVQEQREVVSSMQAGTLVAIRDLDN</sequence>
<evidence type="ECO:0000256" key="6">
    <source>
        <dbReference type="SAM" id="Phobius"/>
    </source>
</evidence>
<feature type="transmembrane region" description="Helical" evidence="6">
    <location>
        <begin position="64"/>
        <end position="85"/>
    </location>
</feature>
<gene>
    <name evidence="7" type="ORF">FRX31_022947</name>
</gene>
<dbReference type="Pfam" id="PF05055">
    <property type="entry name" value="DUF677"/>
    <property type="match status" value="1"/>
</dbReference>
<dbReference type="EMBL" id="JABWDY010027972">
    <property type="protein sequence ID" value="KAF5187465.1"/>
    <property type="molecule type" value="Genomic_DNA"/>
</dbReference>
<accession>A0A7J6VTD1</accession>
<evidence type="ECO:0000313" key="7">
    <source>
        <dbReference type="EMBL" id="KAF5187465.1"/>
    </source>
</evidence>
<reference evidence="7 8" key="1">
    <citation type="submission" date="2020-06" db="EMBL/GenBank/DDBJ databases">
        <title>Transcriptomic and genomic resources for Thalictrum thalictroides and T. hernandezii: Facilitating candidate gene discovery in an emerging model plant lineage.</title>
        <authorList>
            <person name="Arias T."/>
            <person name="Riano-Pachon D.M."/>
            <person name="Di Stilio V.S."/>
        </authorList>
    </citation>
    <scope>NUCLEOTIDE SEQUENCE [LARGE SCALE GENOMIC DNA]</scope>
    <source>
        <strain evidence="8">cv. WT478/WT964</strain>
        <tissue evidence="7">Leaves</tissue>
    </source>
</reference>
<dbReference type="PANTHER" id="PTHR31113:SF3">
    <property type="entry name" value="UPF0496 PROTEIN 1"/>
    <property type="match status" value="1"/>
</dbReference>
<proteinExistence type="inferred from homology"/>
<dbReference type="GO" id="GO:0016020">
    <property type="term" value="C:membrane"/>
    <property type="evidence" value="ECO:0007669"/>
    <property type="project" value="UniProtKB-SubCell"/>
</dbReference>
<organism evidence="7 8">
    <name type="scientific">Thalictrum thalictroides</name>
    <name type="common">Rue-anemone</name>
    <name type="synonym">Anemone thalictroides</name>
    <dbReference type="NCBI Taxonomy" id="46969"/>
    <lineage>
        <taxon>Eukaryota</taxon>
        <taxon>Viridiplantae</taxon>
        <taxon>Streptophyta</taxon>
        <taxon>Embryophyta</taxon>
        <taxon>Tracheophyta</taxon>
        <taxon>Spermatophyta</taxon>
        <taxon>Magnoliopsida</taxon>
        <taxon>Ranunculales</taxon>
        <taxon>Ranunculaceae</taxon>
        <taxon>Thalictroideae</taxon>
        <taxon>Thalictrum</taxon>
    </lineage>
</organism>
<dbReference type="AlphaFoldDB" id="A0A7J6VTD1"/>
<evidence type="ECO:0000256" key="2">
    <source>
        <dbReference type="ARBA" id="ARBA00009074"/>
    </source>
</evidence>
<dbReference type="InterPro" id="IPR007749">
    <property type="entry name" value="DUF677"/>
</dbReference>
<keyword evidence="3 6" id="KW-0812">Transmembrane</keyword>
<comment type="similarity">
    <text evidence="2">Belongs to the UPF0496 family.</text>
</comment>
<name>A0A7J6VTD1_THATH</name>
<evidence type="ECO:0000256" key="3">
    <source>
        <dbReference type="ARBA" id="ARBA00022692"/>
    </source>
</evidence>
<evidence type="ECO:0000256" key="4">
    <source>
        <dbReference type="ARBA" id="ARBA00022989"/>
    </source>
</evidence>
<protein>
    <submittedName>
        <fullName evidence="7">Uncharacterized protein</fullName>
    </submittedName>
</protein>
<comment type="subcellular location">
    <subcellularLocation>
        <location evidence="1">Membrane</location>
    </subcellularLocation>
</comment>
<comment type="caution">
    <text evidence="7">The sequence shown here is derived from an EMBL/GenBank/DDBJ whole genome shotgun (WGS) entry which is preliminary data.</text>
</comment>
<evidence type="ECO:0000256" key="5">
    <source>
        <dbReference type="ARBA" id="ARBA00023136"/>
    </source>
</evidence>
<keyword evidence="8" id="KW-1185">Reference proteome</keyword>